<comment type="caution">
    <text evidence="1">The sequence shown here is derived from an EMBL/GenBank/DDBJ whole genome shotgun (WGS) entry which is preliminary data.</text>
</comment>
<reference evidence="2" key="1">
    <citation type="submission" date="2016-07" db="EMBL/GenBank/DDBJ databases">
        <title>Frankia sp. NRRL B-16219 Genome sequencing.</title>
        <authorList>
            <person name="Ghodhbane-Gtari F."/>
            <person name="Swanson E."/>
            <person name="Gueddou A."/>
            <person name="Louati M."/>
            <person name="Nouioui I."/>
            <person name="Hezbri K."/>
            <person name="Abebe-Akele F."/>
            <person name="Simpson S."/>
            <person name="Morris K."/>
            <person name="Thomas K."/>
            <person name="Gtari M."/>
            <person name="Tisa L.S."/>
        </authorList>
    </citation>
    <scope>NUCLEOTIDE SEQUENCE [LARGE SCALE GENOMIC DNA]</scope>
    <source>
        <strain evidence="2">NRRL B-16219</strain>
    </source>
</reference>
<dbReference type="Proteomes" id="UP000179769">
    <property type="component" value="Unassembled WGS sequence"/>
</dbReference>
<accession>A0A1S1Q5K2</accession>
<dbReference type="OrthoDB" id="3213870at2"/>
<dbReference type="EMBL" id="MAXA01000222">
    <property type="protein sequence ID" value="OHV27464.1"/>
    <property type="molecule type" value="Genomic_DNA"/>
</dbReference>
<dbReference type="AlphaFoldDB" id="A0A1S1Q5K2"/>
<name>A0A1S1Q5K2_9ACTN</name>
<gene>
    <name evidence="1" type="ORF">BBK14_20565</name>
</gene>
<sequence length="139" mass="14813">MPTVRRVSATVQHMLGSVAPTPLSEAIIAARSRLGHARSLLIRQELPPLGHLIMRHQMPVPGGAEALWAIVSSWPDLHSIRGRSLNDGAHPALLHVRMGSPVVIPAAAVIDWAVIGDNGQIKEGGWTRGLDASTTALPR</sequence>
<proteinExistence type="predicted"/>
<organism evidence="1 2">
    <name type="scientific">Parafrankia soli</name>
    <dbReference type="NCBI Taxonomy" id="2599596"/>
    <lineage>
        <taxon>Bacteria</taxon>
        <taxon>Bacillati</taxon>
        <taxon>Actinomycetota</taxon>
        <taxon>Actinomycetes</taxon>
        <taxon>Frankiales</taxon>
        <taxon>Frankiaceae</taxon>
        <taxon>Parafrankia</taxon>
    </lineage>
</organism>
<evidence type="ECO:0000313" key="1">
    <source>
        <dbReference type="EMBL" id="OHV27464.1"/>
    </source>
</evidence>
<keyword evidence="2" id="KW-1185">Reference proteome</keyword>
<evidence type="ECO:0000313" key="2">
    <source>
        <dbReference type="Proteomes" id="UP000179769"/>
    </source>
</evidence>
<protein>
    <submittedName>
        <fullName evidence="1">Uncharacterized protein</fullName>
    </submittedName>
</protein>